<organism evidence="4 5">
    <name type="scientific">Paractinoplanes rishiriensis</name>
    <dbReference type="NCBI Taxonomy" id="1050105"/>
    <lineage>
        <taxon>Bacteria</taxon>
        <taxon>Bacillati</taxon>
        <taxon>Actinomycetota</taxon>
        <taxon>Actinomycetes</taxon>
        <taxon>Micromonosporales</taxon>
        <taxon>Micromonosporaceae</taxon>
        <taxon>Paractinoplanes</taxon>
    </lineage>
</organism>
<dbReference type="Proteomes" id="UP000636960">
    <property type="component" value="Unassembled WGS sequence"/>
</dbReference>
<gene>
    <name evidence="4" type="ORF">Ari01nite_81840</name>
</gene>
<accession>A0A919MZ36</accession>
<evidence type="ECO:0000313" key="4">
    <source>
        <dbReference type="EMBL" id="GIF00720.1"/>
    </source>
</evidence>
<sequence length="330" mass="34309">MSNLTHKLRAALLVGALAMLAGLAAPATANAAGSSDPTNEEVLSWERTTPASLPENWTKAPRKNANDKPVPGVKGPKTPPAPPRPRTKAGSFALCPGCTFHDGGVDGHTGTLPTGFYANLEVEAPVLDTAASDNYTLTEIAVEKSVNSARQIVECGWAVNQSVFGNTQTHLFVSAWVNGSFLGWGTGFTDNAANTTHNHGTVLSTNVFQRCGIQYFNGDWWVWFGTTTGVGDWVGYFAGSNWTGASPTVTTFTNNDTSHAVGQVNADNDPTCTDMGDGVIGSASSGAYIASTSNVGGTTSAMTWSESPAYTGFDVAGLSARTARYGGPGC</sequence>
<feature type="signal peptide" evidence="2">
    <location>
        <begin position="1"/>
        <end position="31"/>
    </location>
</feature>
<dbReference type="EMBL" id="BOMV01000089">
    <property type="protein sequence ID" value="GIF00720.1"/>
    <property type="molecule type" value="Genomic_DNA"/>
</dbReference>
<feature type="chain" id="PRO_5037311313" description="Neprosin PEP catalytic domain-containing protein" evidence="2">
    <location>
        <begin position="32"/>
        <end position="330"/>
    </location>
</feature>
<evidence type="ECO:0000259" key="3">
    <source>
        <dbReference type="Pfam" id="PF03080"/>
    </source>
</evidence>
<feature type="domain" description="Neprosin PEP catalytic" evidence="3">
    <location>
        <begin position="133"/>
        <end position="174"/>
    </location>
</feature>
<evidence type="ECO:0000313" key="5">
    <source>
        <dbReference type="Proteomes" id="UP000636960"/>
    </source>
</evidence>
<evidence type="ECO:0000256" key="2">
    <source>
        <dbReference type="SAM" id="SignalP"/>
    </source>
</evidence>
<reference evidence="4" key="1">
    <citation type="submission" date="2021-01" db="EMBL/GenBank/DDBJ databases">
        <title>Whole genome shotgun sequence of Actinoplanes rishiriensis NBRC 108556.</title>
        <authorList>
            <person name="Komaki H."/>
            <person name="Tamura T."/>
        </authorList>
    </citation>
    <scope>NUCLEOTIDE SEQUENCE</scope>
    <source>
        <strain evidence="4">NBRC 108556</strain>
    </source>
</reference>
<comment type="caution">
    <text evidence="4">The sequence shown here is derived from an EMBL/GenBank/DDBJ whole genome shotgun (WGS) entry which is preliminary data.</text>
</comment>
<proteinExistence type="predicted"/>
<evidence type="ECO:0000256" key="1">
    <source>
        <dbReference type="SAM" id="MobiDB-lite"/>
    </source>
</evidence>
<name>A0A919MZ36_9ACTN</name>
<dbReference type="Pfam" id="PF03080">
    <property type="entry name" value="Neprosin"/>
    <property type="match status" value="1"/>
</dbReference>
<dbReference type="RefSeq" id="WP_203788798.1">
    <property type="nucleotide sequence ID" value="NZ_BOMV01000089.1"/>
</dbReference>
<dbReference type="InterPro" id="IPR004314">
    <property type="entry name" value="Neprosin"/>
</dbReference>
<keyword evidence="5" id="KW-1185">Reference proteome</keyword>
<keyword evidence="2" id="KW-0732">Signal</keyword>
<dbReference type="AlphaFoldDB" id="A0A919MZ36"/>
<protein>
    <recommendedName>
        <fullName evidence="3">Neprosin PEP catalytic domain-containing protein</fullName>
    </recommendedName>
</protein>
<feature type="region of interest" description="Disordered" evidence="1">
    <location>
        <begin position="28"/>
        <end position="88"/>
    </location>
</feature>